<keyword evidence="2" id="KW-1185">Reference proteome</keyword>
<dbReference type="Proteomes" id="UP001107558">
    <property type="component" value="Chromosome 1"/>
</dbReference>
<gene>
    <name evidence="1" type="ORF">PVAND_009929</name>
</gene>
<sequence>MTSENLVTIDFDSDTLNTEHNAEISVKSFNSARPKINEEPEIIFSGDSNLDEIINESQPLLGGTDHEIHQIIYNQFPIQSRII</sequence>
<name>A0A9J6CER6_POLVA</name>
<accession>A0A9J6CER6</accession>
<reference evidence="1" key="1">
    <citation type="submission" date="2021-03" db="EMBL/GenBank/DDBJ databases">
        <title>Chromosome level genome of the anhydrobiotic midge Polypedilum vanderplanki.</title>
        <authorList>
            <person name="Yoshida Y."/>
            <person name="Kikawada T."/>
            <person name="Gusev O."/>
        </authorList>
    </citation>
    <scope>NUCLEOTIDE SEQUENCE</scope>
    <source>
        <strain evidence="1">NIAS01</strain>
        <tissue evidence="1">Whole body or cell culture</tissue>
    </source>
</reference>
<evidence type="ECO:0000313" key="1">
    <source>
        <dbReference type="EMBL" id="KAG5680421.1"/>
    </source>
</evidence>
<comment type="caution">
    <text evidence="1">The sequence shown here is derived from an EMBL/GenBank/DDBJ whole genome shotgun (WGS) entry which is preliminary data.</text>
</comment>
<protein>
    <submittedName>
        <fullName evidence="1">Uncharacterized protein</fullName>
    </submittedName>
</protein>
<organism evidence="1 2">
    <name type="scientific">Polypedilum vanderplanki</name>
    <name type="common">Sleeping chironomid midge</name>
    <dbReference type="NCBI Taxonomy" id="319348"/>
    <lineage>
        <taxon>Eukaryota</taxon>
        <taxon>Metazoa</taxon>
        <taxon>Ecdysozoa</taxon>
        <taxon>Arthropoda</taxon>
        <taxon>Hexapoda</taxon>
        <taxon>Insecta</taxon>
        <taxon>Pterygota</taxon>
        <taxon>Neoptera</taxon>
        <taxon>Endopterygota</taxon>
        <taxon>Diptera</taxon>
        <taxon>Nematocera</taxon>
        <taxon>Chironomoidea</taxon>
        <taxon>Chironomidae</taxon>
        <taxon>Chironominae</taxon>
        <taxon>Polypedilum</taxon>
        <taxon>Polypedilum</taxon>
    </lineage>
</organism>
<dbReference type="EMBL" id="JADBJN010000001">
    <property type="protein sequence ID" value="KAG5680421.1"/>
    <property type="molecule type" value="Genomic_DNA"/>
</dbReference>
<evidence type="ECO:0000313" key="2">
    <source>
        <dbReference type="Proteomes" id="UP001107558"/>
    </source>
</evidence>
<proteinExistence type="predicted"/>
<dbReference type="AlphaFoldDB" id="A0A9J6CER6"/>